<protein>
    <submittedName>
        <fullName evidence="6">Uncharacterized protein</fullName>
    </submittedName>
</protein>
<comment type="similarity">
    <text evidence="2">Belongs to the eukaryotic/archaeal RNase P protein component 3 family.</text>
</comment>
<dbReference type="GO" id="GO:0005655">
    <property type="term" value="C:nucleolar ribonuclease P complex"/>
    <property type="evidence" value="ECO:0007669"/>
    <property type="project" value="TreeGrafter"/>
</dbReference>
<evidence type="ECO:0000256" key="1">
    <source>
        <dbReference type="ARBA" id="ARBA00004123"/>
    </source>
</evidence>
<dbReference type="OrthoDB" id="17948at2759"/>
<comment type="subcellular location">
    <subcellularLocation>
        <location evidence="1">Nucleus</location>
    </subcellularLocation>
</comment>
<dbReference type="InterPro" id="IPR002738">
    <property type="entry name" value="RNase_P_p30"/>
</dbReference>
<dbReference type="GO" id="GO:0003723">
    <property type="term" value="F:RNA binding"/>
    <property type="evidence" value="ECO:0007669"/>
    <property type="project" value="TreeGrafter"/>
</dbReference>
<feature type="region of interest" description="Disordered" evidence="4">
    <location>
        <begin position="343"/>
        <end position="390"/>
    </location>
</feature>
<reference evidence="6" key="1">
    <citation type="journal article" date="2021" name="Proc. Natl. Acad. Sci. U.S.A.">
        <title>Three genomes in the algal genus Volvox reveal the fate of a haploid sex-determining region after a transition to homothallism.</title>
        <authorList>
            <person name="Yamamoto K."/>
            <person name="Hamaji T."/>
            <person name="Kawai-Toyooka H."/>
            <person name="Matsuzaki R."/>
            <person name="Takahashi F."/>
            <person name="Nishimura Y."/>
            <person name="Kawachi M."/>
            <person name="Noguchi H."/>
            <person name="Minakuchi Y."/>
            <person name="Umen J.G."/>
            <person name="Toyoda A."/>
            <person name="Nozaki H."/>
        </authorList>
    </citation>
    <scope>NUCLEOTIDE SEQUENCE</scope>
    <source>
        <strain evidence="6">NIES-3785</strain>
        <strain evidence="5">NIES-3786</strain>
    </source>
</reference>
<evidence type="ECO:0000256" key="4">
    <source>
        <dbReference type="SAM" id="MobiDB-lite"/>
    </source>
</evidence>
<dbReference type="Gene3D" id="3.20.20.140">
    <property type="entry name" value="Metal-dependent hydrolases"/>
    <property type="match status" value="1"/>
</dbReference>
<dbReference type="PANTHER" id="PTHR13031">
    <property type="entry name" value="RIBONUCLEASE P SUBUNIT P30"/>
    <property type="match status" value="1"/>
</dbReference>
<evidence type="ECO:0000256" key="3">
    <source>
        <dbReference type="ARBA" id="ARBA00022694"/>
    </source>
</evidence>
<dbReference type="Proteomes" id="UP000747110">
    <property type="component" value="Unassembled WGS sequence"/>
</dbReference>
<feature type="compositionally biased region" description="Basic residues" evidence="4">
    <location>
        <begin position="381"/>
        <end position="390"/>
    </location>
</feature>
<dbReference type="Pfam" id="PF01876">
    <property type="entry name" value="RNase_P_p30"/>
    <property type="match status" value="1"/>
</dbReference>
<keyword evidence="3" id="KW-0819">tRNA processing</keyword>
<sequence length="390" mass="40728">MLADLFLSIDDVEPPQHRERVVALLKRGYDVIASVHTASGRLTPADKCSLKPLSDAALASASADAKRTLLLRSGAVVTTITTPPGSSLVTVPAIVAKGLTATRAAATAAAAATVAAAPLPPCHLRQLTRLNFVATDVVQTSLLMSSKDILRSYDIVSITTTNERVLHQACTFLPVDIISLELWQKMGKFKLRTDSIQAALKRGIYFEICYGPALRDPNARRNLFCNAQMLVRLTRGRNILISSSARSAFEVRSPLEVAHVATLFGLTHKQAQDAVSLAPRAVLANAAARLAGRGTSTVPASAATAAAAAEATAAATAAAAEATAAATAAGAEATAVVEAEDVEMEDAPFPEAQEALVAETQQQQQASQQQARGGVPPAGRGTRKRTAAVR</sequence>
<evidence type="ECO:0000313" key="6">
    <source>
        <dbReference type="EMBL" id="GIM13366.1"/>
    </source>
</evidence>
<dbReference type="Proteomes" id="UP000722791">
    <property type="component" value="Unassembled WGS sequence"/>
</dbReference>
<evidence type="ECO:0000313" key="5">
    <source>
        <dbReference type="EMBL" id="GIL79326.1"/>
    </source>
</evidence>
<evidence type="ECO:0000313" key="8">
    <source>
        <dbReference type="Proteomes" id="UP000747110"/>
    </source>
</evidence>
<organism evidence="6 7">
    <name type="scientific">Volvox reticuliferus</name>
    <dbReference type="NCBI Taxonomy" id="1737510"/>
    <lineage>
        <taxon>Eukaryota</taxon>
        <taxon>Viridiplantae</taxon>
        <taxon>Chlorophyta</taxon>
        <taxon>core chlorophytes</taxon>
        <taxon>Chlorophyceae</taxon>
        <taxon>CS clade</taxon>
        <taxon>Chlamydomonadales</taxon>
        <taxon>Volvocaceae</taxon>
        <taxon>Volvox</taxon>
    </lineage>
</organism>
<name>A0A8J4GU85_9CHLO</name>
<dbReference type="EMBL" id="BNCQ01000048">
    <property type="protein sequence ID" value="GIM13366.1"/>
    <property type="molecule type" value="Genomic_DNA"/>
</dbReference>
<evidence type="ECO:0000313" key="7">
    <source>
        <dbReference type="Proteomes" id="UP000722791"/>
    </source>
</evidence>
<dbReference type="AlphaFoldDB" id="A0A8J4GU85"/>
<feature type="compositionally biased region" description="Low complexity" evidence="4">
    <location>
        <begin position="351"/>
        <end position="371"/>
    </location>
</feature>
<accession>A0A8J4GU85</accession>
<dbReference type="PANTHER" id="PTHR13031:SF0">
    <property type="entry name" value="RIBONUCLEASE P PROTEIN SUBUNIT P30"/>
    <property type="match status" value="1"/>
</dbReference>
<evidence type="ECO:0000256" key="2">
    <source>
        <dbReference type="ARBA" id="ARBA00007331"/>
    </source>
</evidence>
<comment type="caution">
    <text evidence="6">The sequence shown here is derived from an EMBL/GenBank/DDBJ whole genome shotgun (WGS) entry which is preliminary data.</text>
</comment>
<keyword evidence="8" id="KW-1185">Reference proteome</keyword>
<dbReference type="InterPro" id="IPR016195">
    <property type="entry name" value="Pol/histidinol_Pase-like"/>
</dbReference>
<dbReference type="GO" id="GO:0008033">
    <property type="term" value="P:tRNA processing"/>
    <property type="evidence" value="ECO:0007669"/>
    <property type="project" value="UniProtKB-KW"/>
</dbReference>
<dbReference type="EMBL" id="BNCP01000015">
    <property type="protein sequence ID" value="GIL79326.1"/>
    <property type="molecule type" value="Genomic_DNA"/>
</dbReference>
<proteinExistence type="inferred from homology"/>
<dbReference type="SUPFAM" id="SSF89550">
    <property type="entry name" value="PHP domain-like"/>
    <property type="match status" value="1"/>
</dbReference>
<gene>
    <name evidence="5" type="ORF">Vretifemale_8714</name>
    <name evidence="6" type="ORF">Vretimale_16521</name>
</gene>